<evidence type="ECO:0000313" key="1">
    <source>
        <dbReference type="EMBL" id="KAI9916333.1"/>
    </source>
</evidence>
<accession>A0ACC0WDZ6</accession>
<organism evidence="1 2">
    <name type="scientific">Peronosclerospora sorghi</name>
    <dbReference type="NCBI Taxonomy" id="230839"/>
    <lineage>
        <taxon>Eukaryota</taxon>
        <taxon>Sar</taxon>
        <taxon>Stramenopiles</taxon>
        <taxon>Oomycota</taxon>
        <taxon>Peronosporomycetes</taxon>
        <taxon>Peronosporales</taxon>
        <taxon>Peronosporaceae</taxon>
        <taxon>Peronosclerospora</taxon>
    </lineage>
</organism>
<comment type="caution">
    <text evidence="1">The sequence shown here is derived from an EMBL/GenBank/DDBJ whole genome shotgun (WGS) entry which is preliminary data.</text>
</comment>
<sequence length="694" mass="78170">MNVVSRPPPRARPRRYWKYQATPVDLSTLVQEREMRGNGRVIDAACQGHGSLVRRLQCEATLEGHTGCVNTLQWNATGTLLASGSDDRKVLIWSYAQHKQLLQIETGHQLNIFAVCFVPGTDDHVIATGAMDQDVRIHYAPFHDASSKLFRVHQDRVKDIGSSWAVPKMFWSVAEDGHVYQFDLRALPKFNGWCDTPDMSGVLIELGKDRSGKVLKGMGMAVHPLDPTKVVLACGDFYTRLYDRRMLKVLHQVSSRRDRATSPVEVYAPPHLHLDAFCENKTKRFRDNSHGTSIQFSNDGSEILANYHGDHMYLFKVGSNATVVYSKDNKSQPQIRSPPWLNGAHMDEPTLPFDVHLNEIQKLHARGKKALEKSEYTCALKSFNRAFAARRAAEIPTTQRKELHHDCAKAYLGRKWNADTYLTAVHCKKALEIDPNDREIELTYIQALKAGQRHAHAKWRARRYKEKYPNYEEDVISFFKRNVSSGEDSRTVQHNSRSNRLSSDDGEASNNSEQEASHESTHDDDESDTDLPDDDDDFWDGNLVNSTPVNCNALRRYVGYCNAETDIKEATFFGKNDSYVIAGSDDGRALVWDKKTGELVNALKADANIVNCVQPHPYDACLATSGIENVIRLWSPISATVNAPSEAELEKIMTRNQSRMDDMAVSFEGALHNMVHLVFQSGGDYQAVQECAIS</sequence>
<proteinExistence type="predicted"/>
<dbReference type="Proteomes" id="UP001163321">
    <property type="component" value="Chromosome 2"/>
</dbReference>
<evidence type="ECO:0000313" key="2">
    <source>
        <dbReference type="Proteomes" id="UP001163321"/>
    </source>
</evidence>
<protein>
    <submittedName>
        <fullName evidence="1">Uncharacterized protein</fullName>
    </submittedName>
</protein>
<reference evidence="1 2" key="1">
    <citation type="journal article" date="2022" name="bioRxiv">
        <title>The genome of the oomycete Peronosclerospora sorghi, a cosmopolitan pathogen of maize and sorghum, is inflated with dispersed pseudogenes.</title>
        <authorList>
            <person name="Fletcher K."/>
            <person name="Martin F."/>
            <person name="Isakeit T."/>
            <person name="Cavanaugh K."/>
            <person name="Magill C."/>
            <person name="Michelmore R."/>
        </authorList>
    </citation>
    <scope>NUCLEOTIDE SEQUENCE [LARGE SCALE GENOMIC DNA]</scope>
    <source>
        <strain evidence="1">P6</strain>
    </source>
</reference>
<keyword evidence="2" id="KW-1185">Reference proteome</keyword>
<name>A0ACC0WDZ6_9STRA</name>
<gene>
    <name evidence="1" type="ORF">PsorP6_017974</name>
</gene>
<dbReference type="EMBL" id="CM047581">
    <property type="protein sequence ID" value="KAI9916333.1"/>
    <property type="molecule type" value="Genomic_DNA"/>
</dbReference>